<dbReference type="AlphaFoldDB" id="A0AAD8NGL4"/>
<keyword evidence="1" id="KW-0812">Transmembrane</keyword>
<feature type="transmembrane region" description="Helical" evidence="1">
    <location>
        <begin position="61"/>
        <end position="83"/>
    </location>
</feature>
<name>A0AAD8NGL4_TARER</name>
<protein>
    <submittedName>
        <fullName evidence="2">Uncharacterized protein</fullName>
    </submittedName>
</protein>
<evidence type="ECO:0000313" key="3">
    <source>
        <dbReference type="Proteomes" id="UP001229421"/>
    </source>
</evidence>
<organism evidence="2 3">
    <name type="scientific">Tagetes erecta</name>
    <name type="common">African marigold</name>
    <dbReference type="NCBI Taxonomy" id="13708"/>
    <lineage>
        <taxon>Eukaryota</taxon>
        <taxon>Viridiplantae</taxon>
        <taxon>Streptophyta</taxon>
        <taxon>Embryophyta</taxon>
        <taxon>Tracheophyta</taxon>
        <taxon>Spermatophyta</taxon>
        <taxon>Magnoliopsida</taxon>
        <taxon>eudicotyledons</taxon>
        <taxon>Gunneridae</taxon>
        <taxon>Pentapetalae</taxon>
        <taxon>asterids</taxon>
        <taxon>campanulids</taxon>
        <taxon>Asterales</taxon>
        <taxon>Asteraceae</taxon>
        <taxon>Asteroideae</taxon>
        <taxon>Heliantheae alliance</taxon>
        <taxon>Tageteae</taxon>
        <taxon>Tagetes</taxon>
    </lineage>
</organism>
<evidence type="ECO:0000313" key="2">
    <source>
        <dbReference type="EMBL" id="KAK1409054.1"/>
    </source>
</evidence>
<reference evidence="2" key="1">
    <citation type="journal article" date="2023" name="bioRxiv">
        <title>Improved chromosome-level genome assembly for marigold (Tagetes erecta).</title>
        <authorList>
            <person name="Jiang F."/>
            <person name="Yuan L."/>
            <person name="Wang S."/>
            <person name="Wang H."/>
            <person name="Xu D."/>
            <person name="Wang A."/>
            <person name="Fan W."/>
        </authorList>
    </citation>
    <scope>NUCLEOTIDE SEQUENCE</scope>
    <source>
        <strain evidence="2">WSJ</strain>
        <tissue evidence="2">Leaf</tissue>
    </source>
</reference>
<keyword evidence="1" id="KW-0472">Membrane</keyword>
<accession>A0AAD8NGL4</accession>
<comment type="caution">
    <text evidence="2">The sequence shown here is derived from an EMBL/GenBank/DDBJ whole genome shotgun (WGS) entry which is preliminary data.</text>
</comment>
<keyword evidence="3" id="KW-1185">Reference proteome</keyword>
<dbReference type="Proteomes" id="UP001229421">
    <property type="component" value="Unassembled WGS sequence"/>
</dbReference>
<sequence>MAGNAVLLDGSRVAFPNTTNGCNRRIVQSMHGVRATKYHPYVYGVLVFEAIATFVGQVSVLSLVALFGAATTLLLFYHLLLYLKLWV</sequence>
<proteinExistence type="predicted"/>
<feature type="transmembrane region" description="Helical" evidence="1">
    <location>
        <begin position="38"/>
        <end position="55"/>
    </location>
</feature>
<evidence type="ECO:0000256" key="1">
    <source>
        <dbReference type="SAM" id="Phobius"/>
    </source>
</evidence>
<dbReference type="EMBL" id="JAUHHV010000011">
    <property type="protein sequence ID" value="KAK1409054.1"/>
    <property type="molecule type" value="Genomic_DNA"/>
</dbReference>
<gene>
    <name evidence="2" type="ORF">QVD17_41330</name>
</gene>
<keyword evidence="1" id="KW-1133">Transmembrane helix</keyword>